<evidence type="ECO:0000313" key="2">
    <source>
        <dbReference type="EMBL" id="RPA77684.1"/>
    </source>
</evidence>
<feature type="compositionally biased region" description="Polar residues" evidence="1">
    <location>
        <begin position="21"/>
        <end position="38"/>
    </location>
</feature>
<organism evidence="2 3">
    <name type="scientific">Ascobolus immersus RN42</name>
    <dbReference type="NCBI Taxonomy" id="1160509"/>
    <lineage>
        <taxon>Eukaryota</taxon>
        <taxon>Fungi</taxon>
        <taxon>Dikarya</taxon>
        <taxon>Ascomycota</taxon>
        <taxon>Pezizomycotina</taxon>
        <taxon>Pezizomycetes</taxon>
        <taxon>Pezizales</taxon>
        <taxon>Ascobolaceae</taxon>
        <taxon>Ascobolus</taxon>
    </lineage>
</organism>
<dbReference type="EMBL" id="ML119722">
    <property type="protein sequence ID" value="RPA77684.1"/>
    <property type="molecule type" value="Genomic_DNA"/>
</dbReference>
<feature type="compositionally biased region" description="Basic and acidic residues" evidence="1">
    <location>
        <begin position="1"/>
        <end position="19"/>
    </location>
</feature>
<keyword evidence="3" id="KW-1185">Reference proteome</keyword>
<dbReference type="AlphaFoldDB" id="A0A3N4I7B3"/>
<evidence type="ECO:0000256" key="1">
    <source>
        <dbReference type="SAM" id="MobiDB-lite"/>
    </source>
</evidence>
<feature type="compositionally biased region" description="Pro residues" evidence="1">
    <location>
        <begin position="426"/>
        <end position="454"/>
    </location>
</feature>
<accession>A0A3N4I7B3</accession>
<reference evidence="2 3" key="1">
    <citation type="journal article" date="2018" name="Nat. Ecol. Evol.">
        <title>Pezizomycetes genomes reveal the molecular basis of ectomycorrhizal truffle lifestyle.</title>
        <authorList>
            <person name="Murat C."/>
            <person name="Payen T."/>
            <person name="Noel B."/>
            <person name="Kuo A."/>
            <person name="Morin E."/>
            <person name="Chen J."/>
            <person name="Kohler A."/>
            <person name="Krizsan K."/>
            <person name="Balestrini R."/>
            <person name="Da Silva C."/>
            <person name="Montanini B."/>
            <person name="Hainaut M."/>
            <person name="Levati E."/>
            <person name="Barry K.W."/>
            <person name="Belfiori B."/>
            <person name="Cichocki N."/>
            <person name="Clum A."/>
            <person name="Dockter R.B."/>
            <person name="Fauchery L."/>
            <person name="Guy J."/>
            <person name="Iotti M."/>
            <person name="Le Tacon F."/>
            <person name="Lindquist E.A."/>
            <person name="Lipzen A."/>
            <person name="Malagnac F."/>
            <person name="Mello A."/>
            <person name="Molinier V."/>
            <person name="Miyauchi S."/>
            <person name="Poulain J."/>
            <person name="Riccioni C."/>
            <person name="Rubini A."/>
            <person name="Sitrit Y."/>
            <person name="Splivallo R."/>
            <person name="Traeger S."/>
            <person name="Wang M."/>
            <person name="Zifcakova L."/>
            <person name="Wipf D."/>
            <person name="Zambonelli A."/>
            <person name="Paolocci F."/>
            <person name="Nowrousian M."/>
            <person name="Ottonello S."/>
            <person name="Baldrian P."/>
            <person name="Spatafora J.W."/>
            <person name="Henrissat B."/>
            <person name="Nagy L.G."/>
            <person name="Aury J.M."/>
            <person name="Wincker P."/>
            <person name="Grigoriev I.V."/>
            <person name="Bonfante P."/>
            <person name="Martin F.M."/>
        </authorList>
    </citation>
    <scope>NUCLEOTIDE SEQUENCE [LARGE SCALE GENOMIC DNA]</scope>
    <source>
        <strain evidence="2 3">RN42</strain>
    </source>
</reference>
<name>A0A3N4I7B3_ASCIM</name>
<evidence type="ECO:0000313" key="3">
    <source>
        <dbReference type="Proteomes" id="UP000275078"/>
    </source>
</evidence>
<feature type="region of interest" description="Disordered" evidence="1">
    <location>
        <begin position="390"/>
        <end position="460"/>
    </location>
</feature>
<feature type="region of interest" description="Disordered" evidence="1">
    <location>
        <begin position="1"/>
        <end position="38"/>
    </location>
</feature>
<sequence>MNDRERKETPSEAVAKEVPSETGSNFRRLTSKHSSTQINGTIQGDLKLDFHTHIHGVNTPGGFSSVGAPENVRDPGRAFLRHSLQRTEDERPYDTQFAANSDTATGTFHDSGLGDDCFESVEDCNGIATEQSNGETRQPPLTGQYSYYFVQIKYTAHQVSAVSQAPKPPSSVNSQNNNKGFIINTKPPNLKDSQNDNTGFIFNGDNITFQISVVQVGLVCLVLIVCYQRLGYVAPADTARPNAGEPNIKEPRNDNVGFTANQHATAPVELAVFLAVLTTLVCLSLACNGELHTTSSDATLPDERYHEAVLTTARDSSSSVEAASQALRGVGLSTFEGLASSSINNLVMDASDFDLDAHGLATAGPFEPFEPFEPTPDISYAHHSELDSSTLSLDNQNDEGHIIGPVQEPQLETSGLTGPTSLDPSSPDPPSPDSPPPDPPLASSYPPSPDLPSPPRKRNWLRKIGRIRKKTAEPDQNIEGATKRWKRRFVGKIWPRANRTSC</sequence>
<proteinExistence type="predicted"/>
<gene>
    <name evidence="2" type="ORF">BJ508DRAFT_329958</name>
</gene>
<protein>
    <submittedName>
        <fullName evidence="2">Uncharacterized protein</fullName>
    </submittedName>
</protein>
<dbReference type="Proteomes" id="UP000275078">
    <property type="component" value="Unassembled WGS sequence"/>
</dbReference>